<organism evidence="1 2">
    <name type="scientific">Moniliophthora roreri</name>
    <name type="common">Frosty pod rot fungus</name>
    <name type="synonym">Monilia roreri</name>
    <dbReference type="NCBI Taxonomy" id="221103"/>
    <lineage>
        <taxon>Eukaryota</taxon>
        <taxon>Fungi</taxon>
        <taxon>Dikarya</taxon>
        <taxon>Basidiomycota</taxon>
        <taxon>Agaricomycotina</taxon>
        <taxon>Agaricomycetes</taxon>
        <taxon>Agaricomycetidae</taxon>
        <taxon>Agaricales</taxon>
        <taxon>Marasmiineae</taxon>
        <taxon>Marasmiaceae</taxon>
        <taxon>Moniliophthora</taxon>
    </lineage>
</organism>
<accession>A0A0W0FVB4</accession>
<dbReference type="EMBL" id="LATX01001591">
    <property type="protein sequence ID" value="KTB40301.1"/>
    <property type="molecule type" value="Genomic_DNA"/>
</dbReference>
<evidence type="ECO:0000313" key="2">
    <source>
        <dbReference type="Proteomes" id="UP000054988"/>
    </source>
</evidence>
<gene>
    <name evidence="1" type="ORF">WG66_7123</name>
</gene>
<protein>
    <submittedName>
        <fullName evidence="1">Uncharacterized protein</fullName>
    </submittedName>
</protein>
<evidence type="ECO:0000313" key="1">
    <source>
        <dbReference type="EMBL" id="KTB40301.1"/>
    </source>
</evidence>
<dbReference type="AlphaFoldDB" id="A0A0W0FVB4"/>
<comment type="caution">
    <text evidence="1">The sequence shown here is derived from an EMBL/GenBank/DDBJ whole genome shotgun (WGS) entry which is preliminary data.</text>
</comment>
<sequence>MPIVTAHRLLNYIALRNMKRDFLNNNSAKRSLFDSSEASSTLKMATTATSGQQPKGIDKLNKSPGEPATTLALTEIQLVRPVSIEGYEQMEARIECHAVERTDMADSQLIMSCLPIQFEDGSRLDCRNGFTNASSPVDPSVKCSRHLVSLGHYLLRPSQIASMLSIFLEKAEALLRSKILNEPSSSSLWTFRCDWLFQNISPLRNANRLKQNQKAYKELWNCRVADGYGHLYDISETNDIGIEDYYEPDGKSSSLRGSLDIVGRSSSAIAER</sequence>
<proteinExistence type="predicted"/>
<name>A0A0W0FVB4_MONRR</name>
<reference evidence="1 2" key="1">
    <citation type="submission" date="2015-12" db="EMBL/GenBank/DDBJ databases">
        <title>Draft genome sequence of Moniliophthora roreri, the causal agent of frosty pod rot of cacao.</title>
        <authorList>
            <person name="Aime M.C."/>
            <person name="Diaz-Valderrama J.R."/>
            <person name="Kijpornyongpan T."/>
            <person name="Phillips-Mora W."/>
        </authorList>
    </citation>
    <scope>NUCLEOTIDE SEQUENCE [LARGE SCALE GENOMIC DNA]</scope>
    <source>
        <strain evidence="1 2">MCA 2952</strain>
    </source>
</reference>
<dbReference type="Proteomes" id="UP000054988">
    <property type="component" value="Unassembled WGS sequence"/>
</dbReference>